<evidence type="ECO:0000313" key="3">
    <source>
        <dbReference type="Proteomes" id="UP001589587"/>
    </source>
</evidence>
<dbReference type="PANTHER" id="PTHR42760:SF124">
    <property type="entry name" value="SHORT-CHAIN DEHYDROGENASE_REDUCTASE"/>
    <property type="match status" value="1"/>
</dbReference>
<dbReference type="PRINTS" id="PR00080">
    <property type="entry name" value="SDRFAMILY"/>
</dbReference>
<dbReference type="PRINTS" id="PR00081">
    <property type="entry name" value="GDHRDH"/>
</dbReference>
<dbReference type="PANTHER" id="PTHR42760">
    <property type="entry name" value="SHORT-CHAIN DEHYDROGENASES/REDUCTASES FAMILY MEMBER"/>
    <property type="match status" value="1"/>
</dbReference>
<protein>
    <submittedName>
        <fullName evidence="2">SDR family NAD(P)-dependent oxidoreductase</fullName>
    </submittedName>
</protein>
<evidence type="ECO:0000256" key="1">
    <source>
        <dbReference type="ARBA" id="ARBA00006484"/>
    </source>
</evidence>
<dbReference type="Proteomes" id="UP001589587">
    <property type="component" value="Unassembled WGS sequence"/>
</dbReference>
<proteinExistence type="inferred from homology"/>
<gene>
    <name evidence="2" type="ORF">ACFFQ6_28745</name>
</gene>
<accession>A0ABV5XPY3</accession>
<organism evidence="2 3">
    <name type="scientific">Rhodococcus baikonurensis</name>
    <dbReference type="NCBI Taxonomy" id="172041"/>
    <lineage>
        <taxon>Bacteria</taxon>
        <taxon>Bacillati</taxon>
        <taxon>Actinomycetota</taxon>
        <taxon>Actinomycetes</taxon>
        <taxon>Mycobacteriales</taxon>
        <taxon>Nocardiaceae</taxon>
        <taxon>Rhodococcus</taxon>
        <taxon>Rhodococcus erythropolis group</taxon>
    </lineage>
</organism>
<comment type="caution">
    <text evidence="2">The sequence shown here is derived from an EMBL/GenBank/DDBJ whole genome shotgun (WGS) entry which is preliminary data.</text>
</comment>
<name>A0ABV5XPY3_9NOCA</name>
<dbReference type="Gene3D" id="3.40.50.720">
    <property type="entry name" value="NAD(P)-binding Rossmann-like Domain"/>
    <property type="match status" value="1"/>
</dbReference>
<dbReference type="InterPro" id="IPR002347">
    <property type="entry name" value="SDR_fam"/>
</dbReference>
<dbReference type="Pfam" id="PF13561">
    <property type="entry name" value="adh_short_C2"/>
    <property type="match status" value="1"/>
</dbReference>
<keyword evidence="3" id="KW-1185">Reference proteome</keyword>
<dbReference type="RefSeq" id="WP_350491339.1">
    <property type="nucleotide sequence ID" value="NZ_JBHMAS010000077.1"/>
</dbReference>
<dbReference type="PROSITE" id="PS00061">
    <property type="entry name" value="ADH_SHORT"/>
    <property type="match status" value="1"/>
</dbReference>
<comment type="similarity">
    <text evidence="1">Belongs to the short-chain dehydrogenases/reductases (SDR) family.</text>
</comment>
<sequence length="250" mass="25906">MSAKLEGKTAVVTGAAGALGSAVAAHFATEGIQAIVLADVNLDAVDALAETLREQGVEVATERLDVTDGDAFDAMIHGAATRFGTVDTLVNTAGIVSPNARIHNLTTMDWERSMSVNLTGTFHGIRAVARALRKKANVSIVNIASVSGLTAWTYAAPYCASKAGVIHLTRVAALEYAKEGIRVNTVCPGTFPTALHDTLPAEALTAIEARHPLGFGAPADLTGAVTFLASDESRWVTGHSLVVDGGYSLP</sequence>
<dbReference type="SUPFAM" id="SSF51735">
    <property type="entry name" value="NAD(P)-binding Rossmann-fold domains"/>
    <property type="match status" value="1"/>
</dbReference>
<reference evidence="2 3" key="1">
    <citation type="submission" date="2024-09" db="EMBL/GenBank/DDBJ databases">
        <authorList>
            <person name="Sun Q."/>
            <person name="Mori K."/>
        </authorList>
    </citation>
    <scope>NUCLEOTIDE SEQUENCE [LARGE SCALE GENOMIC DNA]</scope>
    <source>
        <strain evidence="2 3">JCM 11411</strain>
    </source>
</reference>
<dbReference type="InterPro" id="IPR020904">
    <property type="entry name" value="Sc_DH/Rdtase_CS"/>
</dbReference>
<dbReference type="InterPro" id="IPR036291">
    <property type="entry name" value="NAD(P)-bd_dom_sf"/>
</dbReference>
<evidence type="ECO:0000313" key="2">
    <source>
        <dbReference type="EMBL" id="MFB9783692.1"/>
    </source>
</evidence>
<dbReference type="EMBL" id="JBHMAS010000077">
    <property type="protein sequence ID" value="MFB9783692.1"/>
    <property type="molecule type" value="Genomic_DNA"/>
</dbReference>